<comment type="caution">
    <text evidence="4">The sequence shown here is derived from an EMBL/GenBank/DDBJ whole genome shotgun (WGS) entry which is preliminary data.</text>
</comment>
<name>A0A832DN96_9BACT</name>
<dbReference type="Pfam" id="PF00293">
    <property type="entry name" value="NUDIX"/>
    <property type="match status" value="1"/>
</dbReference>
<protein>
    <submittedName>
        <fullName evidence="4">NUDIX domain-containing protein</fullName>
    </submittedName>
</protein>
<dbReference type="InterPro" id="IPR015797">
    <property type="entry name" value="NUDIX_hydrolase-like_dom_sf"/>
</dbReference>
<feature type="domain" description="Nudix hydrolase" evidence="3">
    <location>
        <begin position="1"/>
        <end position="126"/>
    </location>
</feature>
<dbReference type="PROSITE" id="PS51462">
    <property type="entry name" value="NUDIX"/>
    <property type="match status" value="1"/>
</dbReference>
<reference evidence="4" key="1">
    <citation type="journal article" date="2020" name="mSystems">
        <title>Genome- and Community-Level Interaction Insights into Carbon Utilization and Element Cycling Functions of Hydrothermarchaeota in Hydrothermal Sediment.</title>
        <authorList>
            <person name="Zhou Z."/>
            <person name="Liu Y."/>
            <person name="Xu W."/>
            <person name="Pan J."/>
            <person name="Luo Z.H."/>
            <person name="Li M."/>
        </authorList>
    </citation>
    <scope>NUCLEOTIDE SEQUENCE [LARGE SCALE GENOMIC DNA]</scope>
    <source>
        <strain evidence="4">SpSt-500</strain>
    </source>
</reference>
<dbReference type="InterPro" id="IPR000086">
    <property type="entry name" value="NUDIX_hydrolase_dom"/>
</dbReference>
<dbReference type="InterPro" id="IPR020084">
    <property type="entry name" value="NUDIX_hydrolase_CS"/>
</dbReference>
<dbReference type="EMBL" id="DSVI01000010">
    <property type="protein sequence ID" value="HGT48096.1"/>
    <property type="molecule type" value="Genomic_DNA"/>
</dbReference>
<dbReference type="AlphaFoldDB" id="A0A832DN96"/>
<evidence type="ECO:0000256" key="2">
    <source>
        <dbReference type="RuleBase" id="RU003476"/>
    </source>
</evidence>
<sequence>MFGAGIIFLNSNNEILLLLRDDMPNIPFPNQWDIPGGKIEQGETPDVAVKREMKEELGLDSLNEIKLFKIYKSENLTDFIFWKKLDLNVDKITLNEGQKIQYFSLDEIRKMKLAFNYNQVVEEFFKEIVEYE</sequence>
<gene>
    <name evidence="4" type="ORF">ENS56_08675</name>
</gene>
<comment type="similarity">
    <text evidence="2">Belongs to the Nudix hydrolase family.</text>
</comment>
<dbReference type="SUPFAM" id="SSF55811">
    <property type="entry name" value="Nudix"/>
    <property type="match status" value="1"/>
</dbReference>
<evidence type="ECO:0000313" key="4">
    <source>
        <dbReference type="EMBL" id="HGT48096.1"/>
    </source>
</evidence>
<keyword evidence="1 2" id="KW-0378">Hydrolase</keyword>
<dbReference type="PROSITE" id="PS00893">
    <property type="entry name" value="NUDIX_BOX"/>
    <property type="match status" value="1"/>
</dbReference>
<dbReference type="CDD" id="cd18882">
    <property type="entry name" value="NUDIX_Hydrolase"/>
    <property type="match status" value="1"/>
</dbReference>
<dbReference type="PANTHER" id="PTHR43736">
    <property type="entry name" value="ADP-RIBOSE PYROPHOSPHATASE"/>
    <property type="match status" value="1"/>
</dbReference>
<accession>A0A832DN96</accession>
<organism evidence="4">
    <name type="scientific">Ignavibacterium album</name>
    <dbReference type="NCBI Taxonomy" id="591197"/>
    <lineage>
        <taxon>Bacteria</taxon>
        <taxon>Pseudomonadati</taxon>
        <taxon>Ignavibacteriota</taxon>
        <taxon>Ignavibacteria</taxon>
        <taxon>Ignavibacteriales</taxon>
        <taxon>Ignavibacteriaceae</taxon>
        <taxon>Ignavibacterium</taxon>
    </lineage>
</organism>
<evidence type="ECO:0000256" key="1">
    <source>
        <dbReference type="ARBA" id="ARBA00022801"/>
    </source>
</evidence>
<evidence type="ECO:0000259" key="3">
    <source>
        <dbReference type="PROSITE" id="PS51462"/>
    </source>
</evidence>
<dbReference type="PRINTS" id="PR00502">
    <property type="entry name" value="NUDIXFAMILY"/>
</dbReference>
<proteinExistence type="inferred from homology"/>
<dbReference type="InterPro" id="IPR020476">
    <property type="entry name" value="Nudix_hydrolase"/>
</dbReference>
<dbReference type="GO" id="GO:0016787">
    <property type="term" value="F:hydrolase activity"/>
    <property type="evidence" value="ECO:0007669"/>
    <property type="project" value="UniProtKB-KW"/>
</dbReference>
<dbReference type="Gene3D" id="3.90.79.10">
    <property type="entry name" value="Nucleoside Triphosphate Pyrophosphohydrolase"/>
    <property type="match status" value="1"/>
</dbReference>
<dbReference type="PANTHER" id="PTHR43736:SF1">
    <property type="entry name" value="DIHYDRONEOPTERIN TRIPHOSPHATE DIPHOSPHATASE"/>
    <property type="match status" value="1"/>
</dbReference>